<dbReference type="Pfam" id="PF18751">
    <property type="entry name" value="Ploopntkinase3"/>
    <property type="match status" value="1"/>
</dbReference>
<sequence length="191" mass="20888">MTNRLIYLTGQPGSGKSALMARLTEGFDRIAIAPPETPVAHDQLVRKVPGGYDDGTIEIIGAELGKRRELFGGTDALPSSIIEKAVPWVEDAPYRLILGEGSRLSNKRFLLAGVRGGYEVTLVLLDHPSAEEWRLERSQEIGRTQDASWVQGRLTASRNLATWAEEQALDVMRGHPDELLGSLQELISADG</sequence>
<dbReference type="GO" id="GO:0016301">
    <property type="term" value="F:kinase activity"/>
    <property type="evidence" value="ECO:0007669"/>
    <property type="project" value="UniProtKB-KW"/>
</dbReference>
<organism evidence="1 2">
    <name type="scientific">Mycobacterium phage Quesadilla</name>
    <dbReference type="NCBI Taxonomy" id="2664226"/>
    <lineage>
        <taxon>Viruses</taxon>
        <taxon>Duplodnaviria</taxon>
        <taxon>Heunggongvirae</taxon>
        <taxon>Uroviricota</taxon>
        <taxon>Caudoviricetes</taxon>
        <taxon>Bclasvirinae</taxon>
        <taxon>Quesadillavirus</taxon>
        <taxon>Quesadillavirus quesadilla</taxon>
    </lineage>
</organism>
<dbReference type="KEGG" id="vg:60321171"/>
<dbReference type="InterPro" id="IPR027417">
    <property type="entry name" value="P-loop_NTPase"/>
</dbReference>
<accession>A0A5Q2WFF5</accession>
<dbReference type="Proteomes" id="UP000370142">
    <property type="component" value="Segment"/>
</dbReference>
<protein>
    <submittedName>
        <fullName evidence="1">Adenylate kinase</fullName>
    </submittedName>
</protein>
<keyword evidence="1" id="KW-0808">Transferase</keyword>
<evidence type="ECO:0000313" key="2">
    <source>
        <dbReference type="Proteomes" id="UP000370142"/>
    </source>
</evidence>
<reference evidence="1 2" key="1">
    <citation type="submission" date="2019-10" db="EMBL/GenBank/DDBJ databases">
        <authorList>
            <person name="Jorgensen H.J."/>
            <person name="Tolsma S."/>
            <person name="Caruso S.M."/>
            <person name="Garlena R.A."/>
            <person name="Russell D.A."/>
            <person name="Pope W.H."/>
            <person name="Jacobs-Se D."/>
            <person name="Hatfull G.F."/>
        </authorList>
    </citation>
    <scope>NUCLEOTIDE SEQUENCE [LARGE SCALE GENOMIC DNA]</scope>
</reference>
<name>A0A5Q2WFF5_9CAUD</name>
<dbReference type="InterPro" id="IPR040717">
    <property type="entry name" value="Ploop_nt_kinase3"/>
</dbReference>
<dbReference type="SUPFAM" id="SSF52540">
    <property type="entry name" value="P-loop containing nucleoside triphosphate hydrolases"/>
    <property type="match status" value="1"/>
</dbReference>
<dbReference type="EMBL" id="MN617843">
    <property type="protein sequence ID" value="QGH75255.1"/>
    <property type="molecule type" value="Genomic_DNA"/>
</dbReference>
<gene>
    <name evidence="1" type="primary">7</name>
    <name evidence="1" type="ORF">SEA_QUESADILLA_7</name>
</gene>
<dbReference type="GeneID" id="60321171"/>
<proteinExistence type="predicted"/>
<keyword evidence="2" id="KW-1185">Reference proteome</keyword>
<evidence type="ECO:0000313" key="1">
    <source>
        <dbReference type="EMBL" id="QGH75255.1"/>
    </source>
</evidence>
<keyword evidence="1" id="KW-0418">Kinase</keyword>
<dbReference type="RefSeq" id="YP_009949763.1">
    <property type="nucleotide sequence ID" value="NC_051584.1"/>
</dbReference>